<comment type="similarity">
    <text evidence="2 8">Belongs to the glycosyltransferase 92 family.</text>
</comment>
<keyword evidence="7" id="KW-0472">Membrane</keyword>
<evidence type="ECO:0000256" key="1">
    <source>
        <dbReference type="ARBA" id="ARBA00004167"/>
    </source>
</evidence>
<evidence type="ECO:0000256" key="2">
    <source>
        <dbReference type="ARBA" id="ARBA00007647"/>
    </source>
</evidence>
<evidence type="ECO:0000256" key="3">
    <source>
        <dbReference type="ARBA" id="ARBA00022676"/>
    </source>
</evidence>
<keyword evidence="4 8" id="KW-0808">Transferase</keyword>
<dbReference type="Pfam" id="PF01697">
    <property type="entry name" value="Glyco_transf_92"/>
    <property type="match status" value="1"/>
</dbReference>
<protein>
    <recommendedName>
        <fullName evidence="8">Glycosyltransferase family 92 protein</fullName>
        <ecNumber evidence="8">2.4.1.-</ecNumber>
    </recommendedName>
</protein>
<dbReference type="EC" id="2.4.1.-" evidence="8"/>
<keyword evidence="3 8" id="KW-0328">Glycosyltransferase</keyword>
<comment type="subcellular location">
    <subcellularLocation>
        <location evidence="1">Membrane</location>
        <topology evidence="1">Single-pass membrane protein</topology>
    </subcellularLocation>
</comment>
<dbReference type="EMBL" id="DF236974">
    <property type="protein sequence ID" value="GAQ79170.1"/>
    <property type="molecule type" value="Genomic_DNA"/>
</dbReference>
<organism evidence="9 10">
    <name type="scientific">Klebsormidium nitens</name>
    <name type="common">Green alga</name>
    <name type="synonym">Ulothrix nitens</name>
    <dbReference type="NCBI Taxonomy" id="105231"/>
    <lineage>
        <taxon>Eukaryota</taxon>
        <taxon>Viridiplantae</taxon>
        <taxon>Streptophyta</taxon>
        <taxon>Klebsormidiophyceae</taxon>
        <taxon>Klebsormidiales</taxon>
        <taxon>Klebsormidiaceae</taxon>
        <taxon>Klebsormidium</taxon>
    </lineage>
</organism>
<evidence type="ECO:0000256" key="7">
    <source>
        <dbReference type="ARBA" id="ARBA00023136"/>
    </source>
</evidence>
<dbReference type="OrthoDB" id="2526284at2759"/>
<keyword evidence="6" id="KW-1133">Transmembrane helix</keyword>
<dbReference type="PANTHER" id="PTHR21461">
    <property type="entry name" value="GLYCOSYLTRANSFERASE FAMILY 92 PROTEIN"/>
    <property type="match status" value="1"/>
</dbReference>
<dbReference type="GO" id="GO:0016757">
    <property type="term" value="F:glycosyltransferase activity"/>
    <property type="evidence" value="ECO:0000318"/>
    <property type="project" value="GO_Central"/>
</dbReference>
<name>A0A1Y1HKP4_KLENI</name>
<keyword evidence="10" id="KW-1185">Reference proteome</keyword>
<keyword evidence="5" id="KW-0812">Transmembrane</keyword>
<dbReference type="Proteomes" id="UP000054558">
    <property type="component" value="Unassembled WGS sequence"/>
</dbReference>
<evidence type="ECO:0000256" key="5">
    <source>
        <dbReference type="ARBA" id="ARBA00022692"/>
    </source>
</evidence>
<evidence type="ECO:0000256" key="4">
    <source>
        <dbReference type="ARBA" id="ARBA00022679"/>
    </source>
</evidence>
<evidence type="ECO:0000256" key="8">
    <source>
        <dbReference type="RuleBase" id="RU366017"/>
    </source>
</evidence>
<evidence type="ECO:0000313" key="9">
    <source>
        <dbReference type="EMBL" id="GAQ79170.1"/>
    </source>
</evidence>
<dbReference type="InterPro" id="IPR008166">
    <property type="entry name" value="Glyco_transf_92"/>
</dbReference>
<dbReference type="GO" id="GO:0005737">
    <property type="term" value="C:cytoplasm"/>
    <property type="evidence" value="ECO:0000318"/>
    <property type="project" value="GO_Central"/>
</dbReference>
<evidence type="ECO:0000313" key="10">
    <source>
        <dbReference type="Proteomes" id="UP000054558"/>
    </source>
</evidence>
<sequence>MHSNIIGTSSPMARNLTVTCSGEVAGRPPDKIPKWVRTSESIHRSGGVRANRPSLGNRKAALQSADGKQTLLEKILGSAEATRLRTWEGPALVDQRSWRHTLDWADPVSYQTDFLCDVPSSLVPTLSRRMTKLSLSFGYAGSSPAAPPARIDITVGPVVRDGPYKVAACMGPLYGKQSRAQWVQWLEFHIHIAGFEKFFLYSVDDTEQLLDVLRDYVDEGTVEVRRWETFGTREKFLESKRYYDEQPLRSHCITRNRGVATWLSFHDVDEYIFVRRGAQLGNVAALLDGLPEEVGAVRIMRHRFPVSKDFEGSGSDLVIQKHLNRSAIFDENQGKPIVRTEVAREVTAHELEFFENGQSKTAENSITLPIDWAIINHYRREPVQGDPNELFDRFARKHV</sequence>
<accession>A0A1Y1HKP4</accession>
<evidence type="ECO:0000256" key="6">
    <source>
        <dbReference type="ARBA" id="ARBA00022989"/>
    </source>
</evidence>
<dbReference type="PANTHER" id="PTHR21461:SF12">
    <property type="entry name" value="GALACTAN BETA-1,4-GALACTOSYLTRANSFERASE GALS2"/>
    <property type="match status" value="1"/>
</dbReference>
<dbReference type="GO" id="GO:0016020">
    <property type="term" value="C:membrane"/>
    <property type="evidence" value="ECO:0007669"/>
    <property type="project" value="UniProtKB-SubCell"/>
</dbReference>
<gene>
    <name evidence="9" type="ORF">KFL_000250480</name>
</gene>
<proteinExistence type="inferred from homology"/>
<dbReference type="AlphaFoldDB" id="A0A1Y1HKP4"/>
<reference evidence="9 10" key="1">
    <citation type="journal article" date="2014" name="Nat. Commun.">
        <title>Klebsormidium flaccidum genome reveals primary factors for plant terrestrial adaptation.</title>
        <authorList>
            <person name="Hori K."/>
            <person name="Maruyama F."/>
            <person name="Fujisawa T."/>
            <person name="Togashi T."/>
            <person name="Yamamoto N."/>
            <person name="Seo M."/>
            <person name="Sato S."/>
            <person name="Yamada T."/>
            <person name="Mori H."/>
            <person name="Tajima N."/>
            <person name="Moriyama T."/>
            <person name="Ikeuchi M."/>
            <person name="Watanabe M."/>
            <person name="Wada H."/>
            <person name="Kobayashi K."/>
            <person name="Saito M."/>
            <person name="Masuda T."/>
            <person name="Sasaki-Sekimoto Y."/>
            <person name="Mashiguchi K."/>
            <person name="Awai K."/>
            <person name="Shimojima M."/>
            <person name="Masuda S."/>
            <person name="Iwai M."/>
            <person name="Nobusawa T."/>
            <person name="Narise T."/>
            <person name="Kondo S."/>
            <person name="Saito H."/>
            <person name="Sato R."/>
            <person name="Murakawa M."/>
            <person name="Ihara Y."/>
            <person name="Oshima-Yamada Y."/>
            <person name="Ohtaka K."/>
            <person name="Satoh M."/>
            <person name="Sonobe K."/>
            <person name="Ishii M."/>
            <person name="Ohtani R."/>
            <person name="Kanamori-Sato M."/>
            <person name="Honoki R."/>
            <person name="Miyazaki D."/>
            <person name="Mochizuki H."/>
            <person name="Umetsu J."/>
            <person name="Higashi K."/>
            <person name="Shibata D."/>
            <person name="Kamiya Y."/>
            <person name="Sato N."/>
            <person name="Nakamura Y."/>
            <person name="Tabata S."/>
            <person name="Ida S."/>
            <person name="Kurokawa K."/>
            <person name="Ohta H."/>
        </authorList>
    </citation>
    <scope>NUCLEOTIDE SEQUENCE [LARGE SCALE GENOMIC DNA]</scope>
    <source>
        <strain evidence="9 10">NIES-2285</strain>
    </source>
</reference>